<feature type="compositionally biased region" description="Low complexity" evidence="1">
    <location>
        <begin position="101"/>
        <end position="129"/>
    </location>
</feature>
<keyword evidence="2" id="KW-1133">Transmembrane helix</keyword>
<organism evidence="3 4">
    <name type="scientific">Catenuloplanes indicus</name>
    <dbReference type="NCBI Taxonomy" id="137267"/>
    <lineage>
        <taxon>Bacteria</taxon>
        <taxon>Bacillati</taxon>
        <taxon>Actinomycetota</taxon>
        <taxon>Actinomycetes</taxon>
        <taxon>Micromonosporales</taxon>
        <taxon>Micromonosporaceae</taxon>
        <taxon>Catenuloplanes</taxon>
    </lineage>
</organism>
<comment type="caution">
    <text evidence="3">The sequence shown here is derived from an EMBL/GenBank/DDBJ whole genome shotgun (WGS) entry which is preliminary data.</text>
</comment>
<protein>
    <submittedName>
        <fullName evidence="3">Uncharacterized protein</fullName>
    </submittedName>
</protein>
<feature type="region of interest" description="Disordered" evidence="1">
    <location>
        <begin position="75"/>
        <end position="134"/>
    </location>
</feature>
<keyword evidence="2" id="KW-0472">Membrane</keyword>
<evidence type="ECO:0000313" key="3">
    <source>
        <dbReference type="EMBL" id="MDQ0365498.1"/>
    </source>
</evidence>
<proteinExistence type="predicted"/>
<sequence>MVTGAHRAAGGLRRFVRDYAWVIVAVALAVIVALCSLRFTSGIAPVWKAGAPAPSTSLVADLTAAPIVAPMISASTAPLTPPPDDAGSPSPGGWPGPDGSPTPARASVTQAPAPAHTTAPAPKPRTTTAELGPVSNGELKATIRLYCWQEFGAAEVRPHLGGWECRGPGFQRPVDMDAMCTWRNGPTARAHVTDPTDAYSWRCDRRHDLAEHLSPVTLLHAQPRNPPPSSFPPPLATHAR</sequence>
<dbReference type="RefSeq" id="WP_307238109.1">
    <property type="nucleotide sequence ID" value="NZ_JAUSUZ010000001.1"/>
</dbReference>
<keyword evidence="4" id="KW-1185">Reference proteome</keyword>
<evidence type="ECO:0000313" key="4">
    <source>
        <dbReference type="Proteomes" id="UP001240236"/>
    </source>
</evidence>
<accession>A0AAE3VWW6</accession>
<evidence type="ECO:0000256" key="2">
    <source>
        <dbReference type="SAM" id="Phobius"/>
    </source>
</evidence>
<evidence type="ECO:0000256" key="1">
    <source>
        <dbReference type="SAM" id="MobiDB-lite"/>
    </source>
</evidence>
<dbReference type="EMBL" id="JAUSUZ010000001">
    <property type="protein sequence ID" value="MDQ0365498.1"/>
    <property type="molecule type" value="Genomic_DNA"/>
</dbReference>
<feature type="transmembrane region" description="Helical" evidence="2">
    <location>
        <begin position="19"/>
        <end position="39"/>
    </location>
</feature>
<reference evidence="3 4" key="1">
    <citation type="submission" date="2023-07" db="EMBL/GenBank/DDBJ databases">
        <title>Sequencing the genomes of 1000 actinobacteria strains.</title>
        <authorList>
            <person name="Klenk H.-P."/>
        </authorList>
    </citation>
    <scope>NUCLEOTIDE SEQUENCE [LARGE SCALE GENOMIC DNA]</scope>
    <source>
        <strain evidence="3 4">DSM 44709</strain>
    </source>
</reference>
<keyword evidence="2" id="KW-0812">Transmembrane</keyword>
<dbReference type="Proteomes" id="UP001240236">
    <property type="component" value="Unassembled WGS sequence"/>
</dbReference>
<dbReference type="AlphaFoldDB" id="A0AAE3VWW6"/>
<gene>
    <name evidence="3" type="ORF">J2S42_002167</name>
</gene>
<feature type="region of interest" description="Disordered" evidence="1">
    <location>
        <begin position="218"/>
        <end position="240"/>
    </location>
</feature>
<name>A0AAE3VWW6_9ACTN</name>
<feature type="compositionally biased region" description="Pro residues" evidence="1">
    <location>
        <begin position="224"/>
        <end position="240"/>
    </location>
</feature>